<dbReference type="GO" id="GO:0005634">
    <property type="term" value="C:nucleus"/>
    <property type="evidence" value="ECO:0007669"/>
    <property type="project" value="TreeGrafter"/>
</dbReference>
<feature type="repeat" description="PPR" evidence="2">
    <location>
        <begin position="575"/>
        <end position="609"/>
    </location>
</feature>
<reference evidence="6" key="2">
    <citation type="submission" date="2025-08" db="UniProtKB">
        <authorList>
            <consortium name="Ensembl"/>
        </authorList>
    </citation>
    <scope>IDENTIFICATION</scope>
</reference>
<dbReference type="InterPro" id="IPR033443">
    <property type="entry name" value="PROP1-like_PPR_dom"/>
</dbReference>
<organism evidence="6 7">
    <name type="scientific">Sphaeramia orbicularis</name>
    <name type="common">orbiculate cardinalfish</name>
    <dbReference type="NCBI Taxonomy" id="375764"/>
    <lineage>
        <taxon>Eukaryota</taxon>
        <taxon>Metazoa</taxon>
        <taxon>Chordata</taxon>
        <taxon>Craniata</taxon>
        <taxon>Vertebrata</taxon>
        <taxon>Euteleostomi</taxon>
        <taxon>Actinopterygii</taxon>
        <taxon>Neopterygii</taxon>
        <taxon>Teleostei</taxon>
        <taxon>Neoteleostei</taxon>
        <taxon>Acanthomorphata</taxon>
        <taxon>Gobiaria</taxon>
        <taxon>Kurtiformes</taxon>
        <taxon>Apogonoidei</taxon>
        <taxon>Apogonidae</taxon>
        <taxon>Apogoninae</taxon>
        <taxon>Sphaeramia</taxon>
    </lineage>
</organism>
<dbReference type="GO" id="GO:0005739">
    <property type="term" value="C:mitochondrion"/>
    <property type="evidence" value="ECO:0007669"/>
    <property type="project" value="TreeGrafter"/>
</dbReference>
<proteinExistence type="predicted"/>
<keyword evidence="1" id="KW-0677">Repeat</keyword>
<dbReference type="GO" id="GO:0003730">
    <property type="term" value="F:mRNA 3'-UTR binding"/>
    <property type="evidence" value="ECO:0007669"/>
    <property type="project" value="TreeGrafter"/>
</dbReference>
<feature type="region of interest" description="Disordered" evidence="4">
    <location>
        <begin position="1207"/>
        <end position="1226"/>
    </location>
</feature>
<feature type="coiled-coil region" evidence="3">
    <location>
        <begin position="519"/>
        <end position="573"/>
    </location>
</feature>
<dbReference type="Gene3D" id="1.25.40.10">
    <property type="entry name" value="Tetratricopeptide repeat domain"/>
    <property type="match status" value="4"/>
</dbReference>
<evidence type="ECO:0000256" key="3">
    <source>
        <dbReference type="SAM" id="Coils"/>
    </source>
</evidence>
<evidence type="ECO:0000256" key="4">
    <source>
        <dbReference type="SAM" id="MobiDB-lite"/>
    </source>
</evidence>
<reference evidence="6" key="3">
    <citation type="submission" date="2025-09" db="UniProtKB">
        <authorList>
            <consortium name="Ensembl"/>
        </authorList>
    </citation>
    <scope>IDENTIFICATION</scope>
</reference>
<dbReference type="AlphaFoldDB" id="A0A673BV21"/>
<keyword evidence="3" id="KW-0175">Coiled coil</keyword>
<sequence>QKTAGTPKLVKKKKKDMLEFPKIGCVRNYAVAREQKDEASSGVQSKQAQQFDSALSKLDNSVRRTGRITKTMLLRVFHDICRTGYPSGNQALLLLRSCGSLLPEVPPVDRTELAHHIWTKLQELGSQYDVSHYNAILKVYLQNEFKFSPTDFLAKMEAANILPNRVTYQRLIAAYCQNGDIEGASTILGFMKSKDLPITEAVFNALVTGHARAGDIDSSKNILTVMRNAGIEPGADTYVSLLTAFAEKGDIDGVKKALEEAENADCSLMDRDIMQVIFALAKAGHQQYVPEMVERLRHERSYIPDAMNLCLSLITHGQEDVAFQVLKNFPTLQMDNASAESYNLGNFFLRHCVNMNTVIREHILHSFIHSFFELTLSSLGSWGLLGAYPSYIGAKQMKEQNLPVRPHFFWPLLIQLVKDNNTTGTNMHTLMLARTLTRWQMKCIPKTNAVCVCLCPHPERGGYFLYSLIDSMTEAEVQVQKDKLREYFKQLQALNITIPVNIYRGIRNLLDSYNVPELIKVTEDKVETLENKLAELKAENKSIDLTLKQIIQALCAEENLQRALELKQQHEEHMTAGGYAILINHCCRNDNAEEALNLKREMSRKDSSVALDASKYIALMKVFANSEAVDILKEMKEKDVMLNDTHTTMLFHALSSAAAKGGPTIIRRLQDTVFALGLAKPSANLCSPLITAYLDSNDLSGALDAALECQKRYNHLPRIHDILVGLVQQGDTELLQKAMDVVSQERGEMTMLYDLFFAFLQTGRYREARKIIETPGLRARPGRLHWYAEKCIAHNQMETLEHMVDMTAKLFECDRDEMYSYMLRLCKETNNWKKADALWTKMQEENIIPRERTLRLLADILRSNGQEVPFEVPEVNLKEKNMHEVTLCIYFVLAIFDVSVEAYEMVKGADEKGLVFGPASYDHLIRALLAEGSMDDAMALKDIAGSHIPGFKMSDTATNLLIVTQSKKDLVTDAVQTLKSMLQVNHVPSQLAITRLVQALGRKGDVSGIEDVQKLMKGLSTPLNFSSMLFINNIALAHIKNDDLDSAVELLETLYTNPDNHSASMSFVFRKILENGNDKVLDKFSVMAERLANHFACYRPASDLFLQLLDMDKVEDAKFMLARCNAVAEQKDILLSFMAQKSQTPGQVKSHQDFYTFSVLFLYSNIWNLPAAEALMEQMQKEGVEVDELSLKRLAVLYRKEGQTVPFPEPPVSRTSTHSKYSGYNV</sequence>
<reference evidence="6" key="1">
    <citation type="submission" date="2019-06" db="EMBL/GenBank/DDBJ databases">
        <authorList>
            <consortium name="Wellcome Sanger Institute Data Sharing"/>
        </authorList>
    </citation>
    <scope>NUCLEOTIDE SEQUENCE [LARGE SCALE GENOMIC DNA]</scope>
</reference>
<dbReference type="Pfam" id="PF17177">
    <property type="entry name" value="PPR_long"/>
    <property type="match status" value="1"/>
</dbReference>
<feature type="repeat" description="PPR" evidence="2">
    <location>
        <begin position="815"/>
        <end position="849"/>
    </location>
</feature>
<feature type="domain" description="PROP1-like PPR" evidence="5">
    <location>
        <begin position="191"/>
        <end position="299"/>
    </location>
</feature>
<dbReference type="Proteomes" id="UP000472271">
    <property type="component" value="Chromosome 15"/>
</dbReference>
<gene>
    <name evidence="6" type="primary">lrpprc</name>
</gene>
<dbReference type="NCBIfam" id="TIGR00756">
    <property type="entry name" value="PPR"/>
    <property type="match status" value="2"/>
</dbReference>
<dbReference type="InterPro" id="IPR011990">
    <property type="entry name" value="TPR-like_helical_dom_sf"/>
</dbReference>
<evidence type="ECO:0000256" key="2">
    <source>
        <dbReference type="PROSITE-ProRule" id="PRU00708"/>
    </source>
</evidence>
<dbReference type="Ensembl" id="ENSSORT00005045136.1">
    <property type="protein sequence ID" value="ENSSORP00005044018.1"/>
    <property type="gene ID" value="ENSSORG00005017722.1"/>
</dbReference>
<dbReference type="PANTHER" id="PTHR46669:SF1">
    <property type="entry name" value="LEUCINE-RICH PPR MOTIF-CONTAINING PROTEIN, MITOCHONDRIAL"/>
    <property type="match status" value="1"/>
</dbReference>
<protein>
    <recommendedName>
        <fullName evidence="5">PROP1-like PPR domain-containing protein</fullName>
    </recommendedName>
</protein>
<feature type="compositionally biased region" description="Polar residues" evidence="4">
    <location>
        <begin position="1213"/>
        <end position="1226"/>
    </location>
</feature>
<accession>A0A673BV21</accession>
<dbReference type="InterPro" id="IPR002885">
    <property type="entry name" value="PPR_rpt"/>
</dbReference>
<dbReference type="GO" id="GO:0070129">
    <property type="term" value="P:regulation of mitochondrial translation"/>
    <property type="evidence" value="ECO:0007669"/>
    <property type="project" value="TreeGrafter"/>
</dbReference>
<evidence type="ECO:0000313" key="7">
    <source>
        <dbReference type="Proteomes" id="UP000472271"/>
    </source>
</evidence>
<evidence type="ECO:0000313" key="6">
    <source>
        <dbReference type="Ensembl" id="ENSSORP00005044018.1"/>
    </source>
</evidence>
<dbReference type="SUPFAM" id="SSF48371">
    <property type="entry name" value="ARM repeat"/>
    <property type="match status" value="1"/>
</dbReference>
<evidence type="ECO:0000256" key="1">
    <source>
        <dbReference type="ARBA" id="ARBA00022737"/>
    </source>
</evidence>
<feature type="repeat" description="PPR" evidence="2">
    <location>
        <begin position="164"/>
        <end position="198"/>
    </location>
</feature>
<dbReference type="InterPro" id="IPR016024">
    <property type="entry name" value="ARM-type_fold"/>
</dbReference>
<evidence type="ECO:0000259" key="5">
    <source>
        <dbReference type="Pfam" id="PF17177"/>
    </source>
</evidence>
<dbReference type="InterPro" id="IPR033490">
    <property type="entry name" value="LRP130"/>
</dbReference>
<dbReference type="Pfam" id="PF01535">
    <property type="entry name" value="PPR"/>
    <property type="match status" value="2"/>
</dbReference>
<feature type="repeat" description="PPR" evidence="2">
    <location>
        <begin position="199"/>
        <end position="233"/>
    </location>
</feature>
<dbReference type="PROSITE" id="PS51375">
    <property type="entry name" value="PPR"/>
    <property type="match status" value="4"/>
</dbReference>
<name>A0A673BV21_9TELE</name>
<keyword evidence="7" id="KW-1185">Reference proteome</keyword>
<dbReference type="PANTHER" id="PTHR46669">
    <property type="entry name" value="LEUCINE-RICH PPR MOTIF-CONTAINING PROTEIN, MITOCHONDRIAL"/>
    <property type="match status" value="1"/>
</dbReference>
<dbReference type="Pfam" id="PF13812">
    <property type="entry name" value="PPR_3"/>
    <property type="match status" value="1"/>
</dbReference>